<evidence type="ECO:0000313" key="6">
    <source>
        <dbReference type="Proteomes" id="UP000031668"/>
    </source>
</evidence>
<keyword evidence="3" id="KW-0653">Protein transport</keyword>
<keyword evidence="3" id="KW-0813">Transport</keyword>
<dbReference type="GO" id="GO:0005643">
    <property type="term" value="C:nuclear pore"/>
    <property type="evidence" value="ECO:0007669"/>
    <property type="project" value="UniProtKB-SubCell"/>
</dbReference>
<dbReference type="AlphaFoldDB" id="A0A0C2J7B8"/>
<keyword evidence="3" id="KW-0906">Nuclear pore complex</keyword>
<protein>
    <recommendedName>
        <fullName evidence="7">Nuclear pore complex protein Nup85</fullName>
    </recommendedName>
</protein>
<evidence type="ECO:0000256" key="4">
    <source>
        <dbReference type="ARBA" id="ARBA00023242"/>
    </source>
</evidence>
<sequence>MHSIMKSMCSEKLSPDFLEKTFNSLNLTSAQTNLLKSAFESAEFLTENEFTVSNRNTLSYDSKVITFGLNLFAKNFSDYLGVGSMEKMSIVQGKYFPSFSNPIDIITNFYQTRMKIPDHQIPNSLQEPPFWFLFYNLLKLAEYETASRMLSSLDPNYQILTIILKSLETDVEIILNHDKIQDLQNLSTTRLRASNDLYEKLIISLLTFSHIDAETLKPLETLEEFVWFKLLRIKLSILLSSKTLKNPLLTIQEEIIQDFEIKGSDASLLFSRSTCLFTIGAFEKAIHNLCNDRLGLIMAMHITIVLYKRHLVNVTISNNLPLLVVDDIDEIPKYTLNIGYLLRIFFHNYNQAFDMTILDYFVPFKDLESGDTDIFSLVSAFLFDKFSEFDPGLLYHWWDIDSEKPLSEDYMSCARSLAEYCVKIRETFIAFSIYCKINDLNQVIETMTDLLIEIMAAPDVYSPEMIEEILKRAHELGNKL</sequence>
<dbReference type="GO" id="GO:0006606">
    <property type="term" value="P:protein import into nucleus"/>
    <property type="evidence" value="ECO:0007669"/>
    <property type="project" value="TreeGrafter"/>
</dbReference>
<dbReference type="PANTHER" id="PTHR11225:SF4">
    <property type="entry name" value="NUCLEAR PORE COMPLEX PROTEIN NUP93"/>
    <property type="match status" value="1"/>
</dbReference>
<evidence type="ECO:0000256" key="3">
    <source>
        <dbReference type="ARBA" id="ARBA00023132"/>
    </source>
</evidence>
<comment type="similarity">
    <text evidence="2">Belongs to the nucleoporin interacting component (NIC) family.</text>
</comment>
<dbReference type="GO" id="GO:0016973">
    <property type="term" value="P:poly(A)+ mRNA export from nucleus"/>
    <property type="evidence" value="ECO:0007669"/>
    <property type="project" value="TreeGrafter"/>
</dbReference>
<dbReference type="Proteomes" id="UP000031668">
    <property type="component" value="Unassembled WGS sequence"/>
</dbReference>
<evidence type="ECO:0000313" key="5">
    <source>
        <dbReference type="EMBL" id="KII65033.1"/>
    </source>
</evidence>
<dbReference type="OrthoDB" id="10592089at2759"/>
<reference evidence="5 6" key="1">
    <citation type="journal article" date="2014" name="Genome Biol. Evol.">
        <title>The genome of the myxosporean Thelohanellus kitauei shows adaptations to nutrient acquisition within its fish host.</title>
        <authorList>
            <person name="Yang Y."/>
            <person name="Xiong J."/>
            <person name="Zhou Z."/>
            <person name="Huo F."/>
            <person name="Miao W."/>
            <person name="Ran C."/>
            <person name="Liu Y."/>
            <person name="Zhang J."/>
            <person name="Feng J."/>
            <person name="Wang M."/>
            <person name="Wang M."/>
            <person name="Wang L."/>
            <person name="Yao B."/>
        </authorList>
    </citation>
    <scope>NUCLEOTIDE SEQUENCE [LARGE SCALE GENOMIC DNA]</scope>
    <source>
        <strain evidence="5">Wuqing</strain>
    </source>
</reference>
<accession>A0A0C2J7B8</accession>
<evidence type="ECO:0000256" key="2">
    <source>
        <dbReference type="ARBA" id="ARBA00010186"/>
    </source>
</evidence>
<gene>
    <name evidence="5" type="ORF">RF11_10754</name>
</gene>
<dbReference type="PANTHER" id="PTHR11225">
    <property type="entry name" value="NUCLEAR PORE COMPLEX PROTEIN NUP93 NUCLEOPORIN NUP93 DEAD EYE PROTEIN"/>
    <property type="match status" value="1"/>
</dbReference>
<dbReference type="GO" id="GO:0017056">
    <property type="term" value="F:structural constituent of nuclear pore"/>
    <property type="evidence" value="ECO:0007669"/>
    <property type="project" value="InterPro"/>
</dbReference>
<comment type="caution">
    <text evidence="5">The sequence shown here is derived from an EMBL/GenBank/DDBJ whole genome shotgun (WGS) entry which is preliminary data.</text>
</comment>
<dbReference type="EMBL" id="JWZT01004031">
    <property type="protein sequence ID" value="KII65033.1"/>
    <property type="molecule type" value="Genomic_DNA"/>
</dbReference>
<keyword evidence="3" id="KW-0509">mRNA transport</keyword>
<evidence type="ECO:0008006" key="7">
    <source>
        <dbReference type="Google" id="ProtNLM"/>
    </source>
</evidence>
<keyword evidence="4" id="KW-0539">Nucleus</keyword>
<name>A0A0C2J7B8_THEKT</name>
<dbReference type="InterPro" id="IPR007231">
    <property type="entry name" value="Nucleoporin_int_Nup93/Nic96"/>
</dbReference>
<evidence type="ECO:0000256" key="1">
    <source>
        <dbReference type="ARBA" id="ARBA00004567"/>
    </source>
</evidence>
<comment type="subcellular location">
    <subcellularLocation>
        <location evidence="1">Nucleus</location>
        <location evidence="1">Nuclear pore complex</location>
    </subcellularLocation>
</comment>
<keyword evidence="3" id="KW-0811">Translocation</keyword>
<keyword evidence="6" id="KW-1185">Reference proteome</keyword>
<organism evidence="5 6">
    <name type="scientific">Thelohanellus kitauei</name>
    <name type="common">Myxosporean</name>
    <dbReference type="NCBI Taxonomy" id="669202"/>
    <lineage>
        <taxon>Eukaryota</taxon>
        <taxon>Metazoa</taxon>
        <taxon>Cnidaria</taxon>
        <taxon>Myxozoa</taxon>
        <taxon>Myxosporea</taxon>
        <taxon>Bivalvulida</taxon>
        <taxon>Platysporina</taxon>
        <taxon>Myxobolidae</taxon>
        <taxon>Thelohanellus</taxon>
    </lineage>
</organism>
<proteinExistence type="inferred from homology"/>